<dbReference type="InterPro" id="IPR029044">
    <property type="entry name" value="Nucleotide-diphossugar_trans"/>
</dbReference>
<sequence length="641" mass="70727">MSNPSVANLAALKEELCSPKFDQAHLFAGWPESMDAYTDKQIAFLTELYLFQNTYHGGVTEYIRRGRELLAMESDEIDFTALEMPPLIFNAPSLYQRTNETAELEKTGAEMLRKTIFVLVAGGLGERLGYSDIKVGLPLETATCTTYLDYYLSWARHVGGQDVPFVIMTSDDTHARTLRLISQLNPQMPNLRVLKQEQVFCFSDAAAHLAEDQYGKLLRKPHGHGDVHTLINNARVKDGVVPCSTEDAPAGKRGFLDTCADSEQPLVDAWLSAGYEYIVFLQDTNAGATITIPISLAISKQNDIDMNFTCIPRLPKETIGLLCHVKKGNDEPWVVANVEYNVFAEVARTLTAEGGDVASPKSEYSPFPGSINTLVFKLKSYGEVLRKSHGTVPEFINPKYSDETRRNFKKPARIESLMQDIALLFREDEYRIGGTVFERFSYQPVKNSLEGAVALVEQGNAPYCAATGEVDFYEMQRRRLKAVGVPLFYSSEPEVTVGEGRVHCRIFPIIVADAACTLSGTLTALSNVFPTPQSVRIDQRSTLIVKGRVVIESLNLQGALTIRGPTDPAAPPFVVRGVNVRNAGWQVHALPSVIAGDDAHLGEVDRIRGFVLDKDAMSVLDYTSGTMQVEEAPANTDEAKL</sequence>
<evidence type="ECO:0000256" key="5">
    <source>
        <dbReference type="ARBA" id="ARBA00038047"/>
    </source>
</evidence>
<accession>A0A0N1I6W2</accession>
<comment type="cofactor">
    <cofactor evidence="2">
        <name>Mg(2+)</name>
        <dbReference type="ChEBI" id="CHEBI:18420"/>
    </cofactor>
</comment>
<comment type="caution">
    <text evidence="8">The sequence shown here is derived from an EMBL/GenBank/DDBJ whole genome shotgun (WGS) entry which is preliminary data.</text>
</comment>
<comment type="cofactor">
    <cofactor evidence="1">
        <name>Mn(2+)</name>
        <dbReference type="ChEBI" id="CHEBI:29035"/>
    </cofactor>
</comment>
<evidence type="ECO:0000256" key="1">
    <source>
        <dbReference type="ARBA" id="ARBA00001936"/>
    </source>
</evidence>
<dbReference type="GO" id="GO:0051748">
    <property type="term" value="F:UTP-monosaccharide-1-phosphate uridylyltransferase activity"/>
    <property type="evidence" value="ECO:0007669"/>
    <property type="project" value="UniProtKB-EC"/>
</dbReference>
<dbReference type="GO" id="GO:0003977">
    <property type="term" value="F:UDP-N-acetylglucosamine diphosphorylase activity"/>
    <property type="evidence" value="ECO:0007669"/>
    <property type="project" value="TreeGrafter"/>
</dbReference>
<dbReference type="OrthoDB" id="532420at2759"/>
<evidence type="ECO:0000313" key="9">
    <source>
        <dbReference type="Proteomes" id="UP000038009"/>
    </source>
</evidence>
<dbReference type="SUPFAM" id="SSF53448">
    <property type="entry name" value="Nucleotide-diphospho-sugar transferases"/>
    <property type="match status" value="1"/>
</dbReference>
<dbReference type="PANTHER" id="PTHR11952">
    <property type="entry name" value="UDP- GLUCOSE PYROPHOSPHORYLASE"/>
    <property type="match status" value="1"/>
</dbReference>
<dbReference type="Gene3D" id="3.90.550.10">
    <property type="entry name" value="Spore Coat Polysaccharide Biosynthesis Protein SpsA, Chain A"/>
    <property type="match status" value="1"/>
</dbReference>
<organism evidence="8 9">
    <name type="scientific">Leptomonas seymouri</name>
    <dbReference type="NCBI Taxonomy" id="5684"/>
    <lineage>
        <taxon>Eukaryota</taxon>
        <taxon>Discoba</taxon>
        <taxon>Euglenozoa</taxon>
        <taxon>Kinetoplastea</taxon>
        <taxon>Metakinetoplastina</taxon>
        <taxon>Trypanosomatida</taxon>
        <taxon>Trypanosomatidae</taxon>
        <taxon>Leishmaniinae</taxon>
        <taxon>Leptomonas</taxon>
    </lineage>
</organism>
<dbReference type="Proteomes" id="UP000038009">
    <property type="component" value="Unassembled WGS sequence"/>
</dbReference>
<dbReference type="AlphaFoldDB" id="A0A0N1I6W2"/>
<dbReference type="GO" id="GO:0006048">
    <property type="term" value="P:UDP-N-acetylglucosamine biosynthetic process"/>
    <property type="evidence" value="ECO:0007669"/>
    <property type="project" value="TreeGrafter"/>
</dbReference>
<evidence type="ECO:0000313" key="8">
    <source>
        <dbReference type="EMBL" id="KPI89063.1"/>
    </source>
</evidence>
<evidence type="ECO:0000256" key="4">
    <source>
        <dbReference type="ARBA" id="ARBA00022695"/>
    </source>
</evidence>
<keyword evidence="9" id="KW-1185">Reference proteome</keyword>
<evidence type="ECO:0000256" key="6">
    <source>
        <dbReference type="ARBA" id="ARBA00039080"/>
    </source>
</evidence>
<name>A0A0N1I6W2_LEPSE</name>
<dbReference type="Gene3D" id="2.160.10.30">
    <property type="match status" value="1"/>
</dbReference>
<comment type="similarity">
    <text evidence="5">Belongs to the USP family.</text>
</comment>
<dbReference type="OMA" id="FAGWPES"/>
<proteinExistence type="inferred from homology"/>
<dbReference type="PANTHER" id="PTHR11952:SF9">
    <property type="entry name" value="UDP-SUGAR PYROPHOSPHORYLASE"/>
    <property type="match status" value="1"/>
</dbReference>
<dbReference type="EC" id="2.7.7.64" evidence="6"/>
<keyword evidence="3" id="KW-0808">Transferase</keyword>
<dbReference type="EMBL" id="LJSK01000032">
    <property type="protein sequence ID" value="KPI89063.1"/>
    <property type="molecule type" value="Genomic_DNA"/>
</dbReference>
<protein>
    <recommendedName>
        <fullName evidence="6">UTP-monosaccharide-1-phosphate uridylyltransferase</fullName>
        <ecNumber evidence="6">2.7.7.64</ecNumber>
    </recommendedName>
</protein>
<dbReference type="InterPro" id="IPR039741">
    <property type="entry name" value="UDP-sugar_pyrophosphorylase"/>
</dbReference>
<evidence type="ECO:0000256" key="7">
    <source>
        <dbReference type="ARBA" id="ARBA00048259"/>
    </source>
</evidence>
<dbReference type="Pfam" id="PF01704">
    <property type="entry name" value="UDPGP"/>
    <property type="match status" value="1"/>
</dbReference>
<evidence type="ECO:0000256" key="2">
    <source>
        <dbReference type="ARBA" id="ARBA00001946"/>
    </source>
</evidence>
<gene>
    <name evidence="8" type="ORF">ABL78_1799</name>
</gene>
<evidence type="ECO:0000256" key="3">
    <source>
        <dbReference type="ARBA" id="ARBA00022679"/>
    </source>
</evidence>
<reference evidence="8 9" key="1">
    <citation type="journal article" date="2015" name="PLoS Pathog.">
        <title>Leptomonas seymouri: Adaptations to the Dixenous Life Cycle Analyzed by Genome Sequencing, Transcriptome Profiling and Co-infection with Leishmania donovani.</title>
        <authorList>
            <person name="Kraeva N."/>
            <person name="Butenko A."/>
            <person name="Hlavacova J."/>
            <person name="Kostygov A."/>
            <person name="Myskova J."/>
            <person name="Grybchuk D."/>
            <person name="Lestinova T."/>
            <person name="Votypka J."/>
            <person name="Volf P."/>
            <person name="Opperdoes F."/>
            <person name="Flegontov P."/>
            <person name="Lukes J."/>
            <person name="Yurchenko V."/>
        </authorList>
    </citation>
    <scope>NUCLEOTIDE SEQUENCE [LARGE SCALE GENOMIC DNA]</scope>
    <source>
        <strain evidence="8 9">ATCC 30220</strain>
    </source>
</reference>
<keyword evidence="4" id="KW-0548">Nucleotidyltransferase</keyword>
<dbReference type="VEuPathDB" id="TriTrypDB:Lsey_0032_0070"/>
<dbReference type="InterPro" id="IPR002618">
    <property type="entry name" value="UDPGP_fam"/>
</dbReference>
<comment type="catalytic activity">
    <reaction evidence="7">
        <text>a monosaccharide 1-phosphate + UTP + H(+) = a UDP-monosaccharide + diphosphate</text>
        <dbReference type="Rhea" id="RHEA:13205"/>
        <dbReference type="ChEBI" id="CHEBI:15378"/>
        <dbReference type="ChEBI" id="CHEBI:33019"/>
        <dbReference type="ChEBI" id="CHEBI:46398"/>
        <dbReference type="ChEBI" id="CHEBI:140358"/>
        <dbReference type="ChEBI" id="CHEBI:140359"/>
        <dbReference type="EC" id="2.7.7.64"/>
    </reaction>
</comment>